<keyword evidence="2" id="KW-1185">Reference proteome</keyword>
<organism evidence="1 2">
    <name type="scientific">Cylicostephanus goldi</name>
    <name type="common">Nematode worm</name>
    <dbReference type="NCBI Taxonomy" id="71465"/>
    <lineage>
        <taxon>Eukaryota</taxon>
        <taxon>Metazoa</taxon>
        <taxon>Ecdysozoa</taxon>
        <taxon>Nematoda</taxon>
        <taxon>Chromadorea</taxon>
        <taxon>Rhabditida</taxon>
        <taxon>Rhabditina</taxon>
        <taxon>Rhabditomorpha</taxon>
        <taxon>Strongyloidea</taxon>
        <taxon>Strongylidae</taxon>
        <taxon>Cylicostephanus</taxon>
    </lineage>
</organism>
<protein>
    <submittedName>
        <fullName evidence="1">Uncharacterized protein</fullName>
    </submittedName>
</protein>
<dbReference type="AlphaFoldDB" id="A0A3P6S3D4"/>
<reference evidence="1 2" key="1">
    <citation type="submission" date="2018-11" db="EMBL/GenBank/DDBJ databases">
        <authorList>
            <consortium name="Pathogen Informatics"/>
        </authorList>
    </citation>
    <scope>NUCLEOTIDE SEQUENCE [LARGE SCALE GENOMIC DNA]</scope>
</reference>
<sequence>MKKFREHIGIERVSWLYAENYVQSEEGPSAKKCAEELIDSWGWLATLRNSLEQLKSERKQSPLRLIAYLVSPTEMAKMILETIKTVCSQGQHLVPIASFQYDLVTPVMHSVNAKFNEILEIDEANVWASVFRSYIRIFCDEEISRLYNHRVWWVKCCRDLGIHPLVQVPFKDSHFEARNQLSTSLQEIILKSCQFPVKNKYGVEHAVDAFSIRNVAIEEESRITEESRVALSRMLAINTKLIELFDEHPFRYIVFPTHQLPMTVRASCNY</sequence>
<dbReference type="EMBL" id="UYRV01015602">
    <property type="protein sequence ID" value="VDK61195.1"/>
    <property type="molecule type" value="Genomic_DNA"/>
</dbReference>
<proteinExistence type="predicted"/>
<dbReference type="Proteomes" id="UP000271889">
    <property type="component" value="Unassembled WGS sequence"/>
</dbReference>
<evidence type="ECO:0000313" key="2">
    <source>
        <dbReference type="Proteomes" id="UP000271889"/>
    </source>
</evidence>
<name>A0A3P6S3D4_CYLGO</name>
<gene>
    <name evidence="1" type="ORF">CGOC_LOCUS5236</name>
</gene>
<evidence type="ECO:0000313" key="1">
    <source>
        <dbReference type="EMBL" id="VDK61195.1"/>
    </source>
</evidence>
<accession>A0A3P6S3D4</accession>
<dbReference type="OrthoDB" id="276422at2759"/>